<protein>
    <submittedName>
        <fullName evidence="1">Transposase and inactivated derivatives</fullName>
    </submittedName>
</protein>
<dbReference type="InterPro" id="IPR010921">
    <property type="entry name" value="Trp_repressor/repl_initiator"/>
</dbReference>
<evidence type="ECO:0000313" key="2">
    <source>
        <dbReference type="EMBL" id="WGO86644.1"/>
    </source>
</evidence>
<sequence length="163" mass="19304">MSKLNKEQRLEVYNDWKLRNQSVSQIARSQKLNKQSLNYMIKLIDRYGIEIYDQPNTRFTKDFKEEAIVKALTRTKSLDDLSLDLGLRSNGILCNWIREYKKNGYNVVIKKKGRHPAHEQETQPITQGFEEADPATRRRKLKIAYCECLRKKLSALDQKYHKK</sequence>
<evidence type="ECO:0000313" key="4">
    <source>
        <dbReference type="Proteomes" id="UP001242513"/>
    </source>
</evidence>
<dbReference type="EMBL" id="CP123735">
    <property type="protein sequence ID" value="WGO86644.1"/>
    <property type="molecule type" value="Genomic_DNA"/>
</dbReference>
<dbReference type="PANTHER" id="PTHR33795">
    <property type="entry name" value="INSERTION ELEMENT IS150 PROTEIN INSJ"/>
    <property type="match status" value="1"/>
</dbReference>
<organism evidence="2 4">
    <name type="scientific">Lactobacillus kefiranofaciens</name>
    <dbReference type="NCBI Taxonomy" id="267818"/>
    <lineage>
        <taxon>Bacteria</taxon>
        <taxon>Bacillati</taxon>
        <taxon>Bacillota</taxon>
        <taxon>Bacilli</taxon>
        <taxon>Lactobacillales</taxon>
        <taxon>Lactobacillaceae</taxon>
        <taxon>Lactobacillus</taxon>
    </lineage>
</organism>
<keyword evidence="3" id="KW-1185">Reference proteome</keyword>
<reference evidence="2" key="2">
    <citation type="journal article" date="2022" name="Food Funct.">
        <title>Lactobacillus kefiranofaciens ZW18 from Kefir enhances the anti-tumor effect of anti-programmed cell death 1 (PD-1) immunotherapy by modulating the gut microbiota.</title>
        <authorList>
            <person name="Zhao J."/>
            <person name="Wang Y."/>
            <person name="Wang J."/>
            <person name="Lv M."/>
            <person name="Zhou C."/>
            <person name="Jia L."/>
            <person name="Geng W."/>
        </authorList>
    </citation>
    <scope>NUCLEOTIDE SEQUENCE</scope>
    <source>
        <strain evidence="2">ZW18</strain>
    </source>
</reference>
<evidence type="ECO:0000313" key="3">
    <source>
        <dbReference type="Proteomes" id="UP000181860"/>
    </source>
</evidence>
<accession>A0AAX3UGA8</accession>
<dbReference type="GeneID" id="72686608"/>
<proteinExistence type="predicted"/>
<dbReference type="EMBL" id="FMXC01000033">
    <property type="protein sequence ID" value="SDA66680.1"/>
    <property type="molecule type" value="Genomic_DNA"/>
</dbReference>
<dbReference type="SUPFAM" id="SSF48295">
    <property type="entry name" value="TrpR-like"/>
    <property type="match status" value="1"/>
</dbReference>
<evidence type="ECO:0000313" key="1">
    <source>
        <dbReference type="EMBL" id="SDA66680.1"/>
    </source>
</evidence>
<reference evidence="1 3" key="1">
    <citation type="submission" date="2016-10" db="EMBL/GenBank/DDBJ databases">
        <authorList>
            <person name="Varghese N."/>
            <person name="Submissions S."/>
        </authorList>
    </citation>
    <scope>NUCLEOTIDE SEQUENCE [LARGE SCALE GENOMIC DNA]</scope>
    <source>
        <strain evidence="1 3">ATCC 43761</strain>
    </source>
</reference>
<dbReference type="Proteomes" id="UP001242513">
    <property type="component" value="Chromosome"/>
</dbReference>
<dbReference type="PANTHER" id="PTHR33795:SF1">
    <property type="entry name" value="INSERTION ELEMENT IS150 PROTEIN INSJ"/>
    <property type="match status" value="1"/>
</dbReference>
<gene>
    <name evidence="2" type="ORF">QEJ78_04135</name>
    <name evidence="1" type="ORF">SAMN02983011_02024</name>
</gene>
<dbReference type="RefSeq" id="WP_226908584.1">
    <property type="nucleotide sequence ID" value="NZ_CP061341.1"/>
</dbReference>
<dbReference type="InterPro" id="IPR052057">
    <property type="entry name" value="IS150/IS1296_orfA-like"/>
</dbReference>
<dbReference type="Proteomes" id="UP000181860">
    <property type="component" value="Unassembled WGS sequence"/>
</dbReference>
<dbReference type="GO" id="GO:0043565">
    <property type="term" value="F:sequence-specific DNA binding"/>
    <property type="evidence" value="ECO:0007669"/>
    <property type="project" value="InterPro"/>
</dbReference>
<name>A0AAX3UGA8_9LACO</name>
<reference evidence="2" key="3">
    <citation type="submission" date="2023-04" db="EMBL/GenBank/DDBJ databases">
        <authorList>
            <person name="Wang Y."/>
        </authorList>
    </citation>
    <scope>NUCLEOTIDE SEQUENCE</scope>
    <source>
        <strain evidence="2">ZW18</strain>
    </source>
</reference>
<dbReference type="AlphaFoldDB" id="A0AAX3UGA8"/>